<dbReference type="InterPro" id="IPR045379">
    <property type="entry name" value="Crinkler_N"/>
</dbReference>
<dbReference type="GO" id="GO:0005576">
    <property type="term" value="C:extracellular region"/>
    <property type="evidence" value="ECO:0007669"/>
    <property type="project" value="UniProtKB-SubCell"/>
</dbReference>
<name>A0A6G0QTF4_9STRA</name>
<sequence>MVKLFCALAGVLGNAFPVDIDAGQTVGDLKKAIKKEKRDTIKGEPDKLNLFLAKTEDGEWLLQMSDVGKKLEGGETTPEEKKMIAENKMMPSWTIQDVLADFKMTGELAPSSNQIHVLVVLPDRQQSGSIKKQMQYKRMSVEASCRKFLDVLAEKFAELYVFDCITRKRPSMGDVFNAVRNNCWRFRLKRGRQLTDDALPRYFTEEQWLALLHLDWETNGRIHDGKVAGTSEGKPCLILPHDIITRHGSDIFKDIATKARMVG</sequence>
<organism evidence="6 7">
    <name type="scientific">Phytophthora fragariae</name>
    <dbReference type="NCBI Taxonomy" id="53985"/>
    <lineage>
        <taxon>Eukaryota</taxon>
        <taxon>Sar</taxon>
        <taxon>Stramenopiles</taxon>
        <taxon>Oomycota</taxon>
        <taxon>Peronosporomycetes</taxon>
        <taxon>Peronosporales</taxon>
        <taxon>Peronosporaceae</taxon>
        <taxon>Phytophthora</taxon>
    </lineage>
</organism>
<proteinExistence type="predicted"/>
<keyword evidence="3" id="KW-0964">Secreted</keyword>
<feature type="signal peptide" evidence="4">
    <location>
        <begin position="1"/>
        <end position="17"/>
    </location>
</feature>
<evidence type="ECO:0000256" key="3">
    <source>
        <dbReference type="ARBA" id="ARBA00022525"/>
    </source>
</evidence>
<evidence type="ECO:0000256" key="2">
    <source>
        <dbReference type="ARBA" id="ARBA00004613"/>
    </source>
</evidence>
<feature type="chain" id="PRO_5026104251" description="Crinkler effector protein N-terminal domain-containing protein" evidence="4">
    <location>
        <begin position="18"/>
        <end position="263"/>
    </location>
</feature>
<evidence type="ECO:0000313" key="7">
    <source>
        <dbReference type="Proteomes" id="UP000486351"/>
    </source>
</evidence>
<dbReference type="GO" id="GO:0043657">
    <property type="term" value="C:host cell"/>
    <property type="evidence" value="ECO:0007669"/>
    <property type="project" value="UniProtKB-SubCell"/>
</dbReference>
<comment type="subcellular location">
    <subcellularLocation>
        <location evidence="1">Host cell</location>
    </subcellularLocation>
    <subcellularLocation>
        <location evidence="2">Secreted</location>
    </subcellularLocation>
</comment>
<dbReference type="AlphaFoldDB" id="A0A6G0QTF4"/>
<dbReference type="Proteomes" id="UP000486351">
    <property type="component" value="Unassembled WGS sequence"/>
</dbReference>
<dbReference type="Pfam" id="PF20147">
    <property type="entry name" value="Crinkler"/>
    <property type="match status" value="1"/>
</dbReference>
<evidence type="ECO:0000313" key="6">
    <source>
        <dbReference type="EMBL" id="KAE9302259.1"/>
    </source>
</evidence>
<evidence type="ECO:0000256" key="1">
    <source>
        <dbReference type="ARBA" id="ARBA00004340"/>
    </source>
</evidence>
<dbReference type="EMBL" id="QXFY01002145">
    <property type="protein sequence ID" value="KAE9302259.1"/>
    <property type="molecule type" value="Genomic_DNA"/>
</dbReference>
<reference evidence="6 7" key="1">
    <citation type="submission" date="2018-09" db="EMBL/GenBank/DDBJ databases">
        <title>Genomic investigation of the strawberry pathogen Phytophthora fragariae indicates pathogenicity is determined by transcriptional variation in three key races.</title>
        <authorList>
            <person name="Adams T.M."/>
            <person name="Armitage A.D."/>
            <person name="Sobczyk M.K."/>
            <person name="Bates H.J."/>
            <person name="Dunwell J.M."/>
            <person name="Nellist C.F."/>
            <person name="Harrison R.J."/>
        </authorList>
    </citation>
    <scope>NUCLEOTIDE SEQUENCE [LARGE SCALE GENOMIC DNA]</scope>
    <source>
        <strain evidence="6 7">NOV-77</strain>
    </source>
</reference>
<gene>
    <name evidence="6" type="ORF">PF008_g22538</name>
</gene>
<evidence type="ECO:0000256" key="4">
    <source>
        <dbReference type="SAM" id="SignalP"/>
    </source>
</evidence>
<evidence type="ECO:0000259" key="5">
    <source>
        <dbReference type="Pfam" id="PF20147"/>
    </source>
</evidence>
<feature type="domain" description="Crinkler effector protein N-terminal" evidence="5">
    <location>
        <begin position="2"/>
        <end position="120"/>
    </location>
</feature>
<comment type="caution">
    <text evidence="6">The sequence shown here is derived from an EMBL/GenBank/DDBJ whole genome shotgun (WGS) entry which is preliminary data.</text>
</comment>
<protein>
    <recommendedName>
        <fullName evidence="5">Crinkler effector protein N-terminal domain-containing protein</fullName>
    </recommendedName>
</protein>
<keyword evidence="4" id="KW-0732">Signal</keyword>
<accession>A0A6G0QTF4</accession>